<dbReference type="SUPFAM" id="SSF56300">
    <property type="entry name" value="Metallo-dependent phosphatases"/>
    <property type="match status" value="1"/>
</dbReference>
<keyword evidence="5" id="KW-1185">Reference proteome</keyword>
<evidence type="ECO:0000259" key="3">
    <source>
        <dbReference type="Pfam" id="PF14008"/>
    </source>
</evidence>
<dbReference type="Pfam" id="PF14008">
    <property type="entry name" value="Metallophos_C"/>
    <property type="match status" value="1"/>
</dbReference>
<dbReference type="GO" id="GO:0016787">
    <property type="term" value="F:hydrolase activity"/>
    <property type="evidence" value="ECO:0007669"/>
    <property type="project" value="InterPro"/>
</dbReference>
<dbReference type="Proteomes" id="UP000054495">
    <property type="component" value="Unassembled WGS sequence"/>
</dbReference>
<name>A0A0D6LG91_9BILA</name>
<organism evidence="4 5">
    <name type="scientific">Ancylostoma ceylanicum</name>
    <dbReference type="NCBI Taxonomy" id="53326"/>
    <lineage>
        <taxon>Eukaryota</taxon>
        <taxon>Metazoa</taxon>
        <taxon>Ecdysozoa</taxon>
        <taxon>Nematoda</taxon>
        <taxon>Chromadorea</taxon>
        <taxon>Rhabditida</taxon>
        <taxon>Rhabditina</taxon>
        <taxon>Rhabditomorpha</taxon>
        <taxon>Strongyloidea</taxon>
        <taxon>Ancylostomatidae</taxon>
        <taxon>Ancylostomatinae</taxon>
        <taxon>Ancylostoma</taxon>
    </lineage>
</organism>
<dbReference type="Pfam" id="PF00149">
    <property type="entry name" value="Metallophos"/>
    <property type="match status" value="1"/>
</dbReference>
<dbReference type="InterPro" id="IPR029052">
    <property type="entry name" value="Metallo-depent_PP-like"/>
</dbReference>
<evidence type="ECO:0000259" key="2">
    <source>
        <dbReference type="Pfam" id="PF00149"/>
    </source>
</evidence>
<proteinExistence type="predicted"/>
<dbReference type="AlphaFoldDB" id="A0A0D6LG91"/>
<reference evidence="4 5" key="1">
    <citation type="submission" date="2013-05" db="EMBL/GenBank/DDBJ databases">
        <title>Draft genome of the parasitic nematode Anyclostoma ceylanicum.</title>
        <authorList>
            <person name="Mitreva M."/>
        </authorList>
    </citation>
    <scope>NUCLEOTIDE SEQUENCE [LARGE SCALE GENOMIC DNA]</scope>
</reference>
<dbReference type="InterPro" id="IPR025733">
    <property type="entry name" value="PAPs_C"/>
</dbReference>
<keyword evidence="1" id="KW-0325">Glycoprotein</keyword>
<evidence type="ECO:0000313" key="5">
    <source>
        <dbReference type="Proteomes" id="UP000054495"/>
    </source>
</evidence>
<gene>
    <name evidence="4" type="ORF">ANCCEY_09929</name>
</gene>
<dbReference type="PANTHER" id="PTHR45867">
    <property type="entry name" value="PURPLE ACID PHOSPHATASE"/>
    <property type="match status" value="1"/>
</dbReference>
<protein>
    <submittedName>
        <fullName evidence="4">Ser/Thr phosphatase family protein</fullName>
    </submittedName>
</protein>
<dbReference type="InterPro" id="IPR041792">
    <property type="entry name" value="MPP_PAP"/>
</dbReference>
<evidence type="ECO:0000313" key="4">
    <source>
        <dbReference type="EMBL" id="EPB70984.1"/>
    </source>
</evidence>
<sequence>MFLKKRYDFHVAMTGDISYDLHTGDGKNGDEFMNQLEPLLSRIPYMVIAGNHENDGRNFSNFQERFWMPHNGYHDNQFYSFDLGPVHWVGLSTEYYGYYQSLGKGPVFTQYNWLKQDLAHANSNRHHTPWIISYLHRPFYCSAEYNDDCSGFDNSLIQLLGCNEESASNRIESKYRVPGYSVYNIRVGHDDLPGLEYPFLQYGVDLGFWGHVHYYERFYPVANKKYWNSGNCYHNAPAPTYVITGSAGCHTPNTPFDRTPVPFSAKRLNDYGYTILTVANRTHIHLQQLSVNKGESVVDEFWLSKDEGFVASDKLRALTPGQDFPKPTLAKIPHNENYMPDWIDIPPIQ</sequence>
<dbReference type="PANTHER" id="PTHR45867:SF10">
    <property type="entry name" value="PURPLE ACID PHOSPHATASE"/>
    <property type="match status" value="1"/>
</dbReference>
<dbReference type="InterPro" id="IPR004843">
    <property type="entry name" value="Calcineurin-like_PHP"/>
</dbReference>
<dbReference type="Gene3D" id="3.60.21.10">
    <property type="match status" value="1"/>
</dbReference>
<dbReference type="EMBL" id="KE125145">
    <property type="protein sequence ID" value="EPB70984.1"/>
    <property type="molecule type" value="Genomic_DNA"/>
</dbReference>
<feature type="domain" description="Purple acid phosphatase C-terminal" evidence="3">
    <location>
        <begin position="238"/>
        <end position="300"/>
    </location>
</feature>
<accession>A0A0D6LG91</accession>
<feature type="domain" description="Calcineurin-like phosphoesterase" evidence="2">
    <location>
        <begin position="14"/>
        <end position="215"/>
    </location>
</feature>
<dbReference type="CDD" id="cd00839">
    <property type="entry name" value="MPP_PAPs"/>
    <property type="match status" value="1"/>
</dbReference>
<evidence type="ECO:0000256" key="1">
    <source>
        <dbReference type="ARBA" id="ARBA00023180"/>
    </source>
</evidence>